<dbReference type="InterPro" id="IPR009081">
    <property type="entry name" value="PP-bd_ACP"/>
</dbReference>
<dbReference type="InterPro" id="IPR020806">
    <property type="entry name" value="PKS_PP-bd"/>
</dbReference>
<dbReference type="Gene3D" id="3.90.180.10">
    <property type="entry name" value="Medium-chain alcohol dehydrogenases, catalytic domain"/>
    <property type="match status" value="1"/>
</dbReference>
<dbReference type="GO" id="GO:1901336">
    <property type="term" value="P:lactone biosynthetic process"/>
    <property type="evidence" value="ECO:0007669"/>
    <property type="project" value="UniProtKB-ARBA"/>
</dbReference>
<dbReference type="SMART" id="SM00825">
    <property type="entry name" value="PKS_KS"/>
    <property type="match status" value="1"/>
</dbReference>
<dbReference type="GO" id="GO:0031177">
    <property type="term" value="F:phosphopantetheine binding"/>
    <property type="evidence" value="ECO:0007669"/>
    <property type="project" value="InterPro"/>
</dbReference>
<dbReference type="Gene3D" id="3.30.70.3290">
    <property type="match status" value="1"/>
</dbReference>
<dbReference type="Gene3D" id="3.10.129.110">
    <property type="entry name" value="Polyketide synthase dehydratase"/>
    <property type="match status" value="1"/>
</dbReference>
<dbReference type="InterPro" id="IPR020843">
    <property type="entry name" value="ER"/>
</dbReference>
<dbReference type="Pfam" id="PF14765">
    <property type="entry name" value="PS-DH"/>
    <property type="match status" value="1"/>
</dbReference>
<dbReference type="PANTHER" id="PTHR43775:SF29">
    <property type="entry name" value="ASPERFURANONE POLYKETIDE SYNTHASE AFOG-RELATED"/>
    <property type="match status" value="1"/>
</dbReference>
<keyword evidence="6" id="KW-0511">Multifunctional enzyme</keyword>
<dbReference type="GO" id="GO:0006633">
    <property type="term" value="P:fatty acid biosynthetic process"/>
    <property type="evidence" value="ECO:0007669"/>
    <property type="project" value="InterPro"/>
</dbReference>
<dbReference type="SUPFAM" id="SSF55048">
    <property type="entry name" value="Probable ACP-binding domain of malonyl-CoA ACP transacylase"/>
    <property type="match status" value="1"/>
</dbReference>
<dbReference type="Pfam" id="PF13847">
    <property type="entry name" value="Methyltransf_31"/>
    <property type="match status" value="1"/>
</dbReference>
<dbReference type="InterPro" id="IPR011032">
    <property type="entry name" value="GroES-like_sf"/>
</dbReference>
<dbReference type="InterPro" id="IPR016036">
    <property type="entry name" value="Malonyl_transacylase_ACP-bd"/>
</dbReference>
<dbReference type="SMART" id="SM00829">
    <property type="entry name" value="PKS_ER"/>
    <property type="match status" value="1"/>
</dbReference>
<dbReference type="CDD" id="cd05274">
    <property type="entry name" value="KR_FAS_SDR_x"/>
    <property type="match status" value="1"/>
</dbReference>
<keyword evidence="7" id="KW-0012">Acyltransferase</keyword>
<dbReference type="Gene3D" id="3.40.50.150">
    <property type="entry name" value="Vaccinia Virus protein VP39"/>
    <property type="match status" value="1"/>
</dbReference>
<dbReference type="Pfam" id="PF23297">
    <property type="entry name" value="ACP_SdgA_C"/>
    <property type="match status" value="1"/>
</dbReference>
<dbReference type="Pfam" id="PF13602">
    <property type="entry name" value="ADH_zinc_N_2"/>
    <property type="match status" value="1"/>
</dbReference>
<feature type="region of interest" description="C-terminal hotdog fold" evidence="8">
    <location>
        <begin position="1141"/>
        <end position="1299"/>
    </location>
</feature>
<dbReference type="InterPro" id="IPR029063">
    <property type="entry name" value="SAM-dependent_MTases_sf"/>
</dbReference>
<gene>
    <name evidence="12" type="ORF">PAC_19082</name>
</gene>
<organism evidence="12 13">
    <name type="scientific">Phialocephala subalpina</name>
    <dbReference type="NCBI Taxonomy" id="576137"/>
    <lineage>
        <taxon>Eukaryota</taxon>
        <taxon>Fungi</taxon>
        <taxon>Dikarya</taxon>
        <taxon>Ascomycota</taxon>
        <taxon>Pezizomycotina</taxon>
        <taxon>Leotiomycetes</taxon>
        <taxon>Helotiales</taxon>
        <taxon>Mollisiaceae</taxon>
        <taxon>Phialocephala</taxon>
        <taxon>Phialocephala fortinii species complex</taxon>
    </lineage>
</organism>
<dbReference type="SMART" id="SM00822">
    <property type="entry name" value="PKS_KR"/>
    <property type="match status" value="1"/>
</dbReference>
<feature type="active site" description="Proton donor; for dehydratase activity" evidence="8">
    <location>
        <position position="1209"/>
    </location>
</feature>
<dbReference type="Gene3D" id="3.40.47.10">
    <property type="match status" value="1"/>
</dbReference>
<evidence type="ECO:0000256" key="4">
    <source>
        <dbReference type="ARBA" id="ARBA00022857"/>
    </source>
</evidence>
<dbReference type="SMART" id="SM00827">
    <property type="entry name" value="PKS_AT"/>
    <property type="match status" value="1"/>
</dbReference>
<dbReference type="InterPro" id="IPR036736">
    <property type="entry name" value="ACP-like_sf"/>
</dbReference>
<dbReference type="SMART" id="SM00823">
    <property type="entry name" value="PKS_PP"/>
    <property type="match status" value="1"/>
</dbReference>
<dbReference type="PROSITE" id="PS00012">
    <property type="entry name" value="PHOSPHOPANTETHEINE"/>
    <property type="match status" value="1"/>
</dbReference>
<dbReference type="InterPro" id="IPR049552">
    <property type="entry name" value="PKS_DH_N"/>
</dbReference>
<dbReference type="PROSITE" id="PS00606">
    <property type="entry name" value="KS3_1"/>
    <property type="match status" value="1"/>
</dbReference>
<dbReference type="InterPro" id="IPR018201">
    <property type="entry name" value="Ketoacyl_synth_AS"/>
</dbReference>
<dbReference type="Pfam" id="PF08659">
    <property type="entry name" value="KR"/>
    <property type="match status" value="1"/>
</dbReference>
<dbReference type="PROSITE" id="PS52004">
    <property type="entry name" value="KS3_2"/>
    <property type="match status" value="1"/>
</dbReference>
<dbReference type="SUPFAM" id="SSF51735">
    <property type="entry name" value="NAD(P)-binding Rossmann-fold domains"/>
    <property type="match status" value="2"/>
</dbReference>
<dbReference type="SUPFAM" id="SSF52151">
    <property type="entry name" value="FabD/lysophospholipase-like"/>
    <property type="match status" value="1"/>
</dbReference>
<dbReference type="InterPro" id="IPR016039">
    <property type="entry name" value="Thiolase-like"/>
</dbReference>
<dbReference type="InterPro" id="IPR050091">
    <property type="entry name" value="PKS_NRPS_Biosynth_Enz"/>
</dbReference>
<proteinExistence type="predicted"/>
<dbReference type="STRING" id="576137.A0A1L7XVU9"/>
<dbReference type="InterPro" id="IPR042104">
    <property type="entry name" value="PKS_dehydratase_sf"/>
</dbReference>
<dbReference type="InterPro" id="IPR014043">
    <property type="entry name" value="Acyl_transferase_dom"/>
</dbReference>
<dbReference type="InterPro" id="IPR032821">
    <property type="entry name" value="PKS_assoc"/>
</dbReference>
<evidence type="ECO:0000256" key="2">
    <source>
        <dbReference type="ARBA" id="ARBA00022553"/>
    </source>
</evidence>
<dbReference type="GO" id="GO:0004312">
    <property type="term" value="F:fatty acid synthase activity"/>
    <property type="evidence" value="ECO:0007669"/>
    <property type="project" value="TreeGrafter"/>
</dbReference>
<feature type="domain" description="Ketosynthase family 3 (KS3)" evidence="10">
    <location>
        <begin position="19"/>
        <end position="445"/>
    </location>
</feature>
<evidence type="ECO:0000256" key="7">
    <source>
        <dbReference type="ARBA" id="ARBA00023315"/>
    </source>
</evidence>
<accession>A0A1L7XVU9</accession>
<dbReference type="PROSITE" id="PS52019">
    <property type="entry name" value="PKS_MFAS_DH"/>
    <property type="match status" value="1"/>
</dbReference>
<dbReference type="CDD" id="cd02440">
    <property type="entry name" value="AdoMet_MTases"/>
    <property type="match status" value="1"/>
</dbReference>
<dbReference type="SUPFAM" id="SSF53335">
    <property type="entry name" value="S-adenosyl-L-methionine-dependent methyltransferases"/>
    <property type="match status" value="1"/>
</dbReference>
<dbReference type="Pfam" id="PF08240">
    <property type="entry name" value="ADH_N"/>
    <property type="match status" value="1"/>
</dbReference>
<dbReference type="Gene3D" id="1.10.1200.10">
    <property type="entry name" value="ACP-like"/>
    <property type="match status" value="1"/>
</dbReference>
<feature type="domain" description="PKS/mFAS DH" evidence="11">
    <location>
        <begin position="981"/>
        <end position="1299"/>
    </location>
</feature>
<dbReference type="GO" id="GO:0016491">
    <property type="term" value="F:oxidoreductase activity"/>
    <property type="evidence" value="ECO:0007669"/>
    <property type="project" value="UniProtKB-KW"/>
</dbReference>
<dbReference type="GO" id="GO:0030639">
    <property type="term" value="P:polyketide biosynthetic process"/>
    <property type="evidence" value="ECO:0007669"/>
    <property type="project" value="UniProtKB-ARBA"/>
</dbReference>
<feature type="active site" description="Proton acceptor; for dehydratase activity" evidence="8">
    <location>
        <position position="1013"/>
    </location>
</feature>
<dbReference type="InterPro" id="IPR016035">
    <property type="entry name" value="Acyl_Trfase/lysoPLipase"/>
</dbReference>
<dbReference type="InterPro" id="IPR013968">
    <property type="entry name" value="PKS_KR"/>
</dbReference>
<dbReference type="OrthoDB" id="329835at2759"/>
<dbReference type="InterPro" id="IPR049551">
    <property type="entry name" value="PKS_DH_C"/>
</dbReference>
<dbReference type="Pfam" id="PF23114">
    <property type="entry name" value="NAD-bd_HRPKS_sdrA"/>
    <property type="match status" value="1"/>
</dbReference>
<dbReference type="SUPFAM" id="SSF47336">
    <property type="entry name" value="ACP-like"/>
    <property type="match status" value="1"/>
</dbReference>
<dbReference type="InterPro" id="IPR056501">
    <property type="entry name" value="NAD-bd_HRPKS_sdrA"/>
</dbReference>
<feature type="domain" description="Carrier" evidence="9">
    <location>
        <begin position="2498"/>
        <end position="2575"/>
    </location>
</feature>
<keyword evidence="13" id="KW-1185">Reference proteome</keyword>
<name>A0A1L7XVU9_9HELO</name>
<evidence type="ECO:0000313" key="12">
    <source>
        <dbReference type="EMBL" id="CZR69182.1"/>
    </source>
</evidence>
<dbReference type="InterPro" id="IPR006162">
    <property type="entry name" value="Ppantetheine_attach_site"/>
</dbReference>
<dbReference type="SUPFAM" id="SSF50129">
    <property type="entry name" value="GroES-like"/>
    <property type="match status" value="1"/>
</dbReference>
<dbReference type="InterPro" id="IPR020807">
    <property type="entry name" value="PKS_DH"/>
</dbReference>
<keyword evidence="5" id="KW-0560">Oxidoreductase</keyword>
<dbReference type="Pfam" id="PF00698">
    <property type="entry name" value="Acyl_transf_1"/>
    <property type="match status" value="1"/>
</dbReference>
<evidence type="ECO:0000256" key="6">
    <source>
        <dbReference type="ARBA" id="ARBA00023268"/>
    </source>
</evidence>
<dbReference type="Gene3D" id="3.40.50.720">
    <property type="entry name" value="NAD(P)-binding Rossmann-like Domain"/>
    <property type="match status" value="3"/>
</dbReference>
<evidence type="ECO:0000256" key="5">
    <source>
        <dbReference type="ARBA" id="ARBA00023002"/>
    </source>
</evidence>
<reference evidence="12 13" key="1">
    <citation type="submission" date="2016-03" db="EMBL/GenBank/DDBJ databases">
        <authorList>
            <person name="Ploux O."/>
        </authorList>
    </citation>
    <scope>NUCLEOTIDE SEQUENCE [LARGE SCALE GENOMIC DNA]</scope>
    <source>
        <strain evidence="12 13">UAMH 11012</strain>
    </source>
</reference>
<keyword evidence="1" id="KW-0596">Phosphopantetheine</keyword>
<dbReference type="InterPro" id="IPR025714">
    <property type="entry name" value="Methyltranfer_dom"/>
</dbReference>
<dbReference type="InterPro" id="IPR020841">
    <property type="entry name" value="PKS_Beta-ketoAc_synthase_dom"/>
</dbReference>
<dbReference type="InterPro" id="IPR036291">
    <property type="entry name" value="NAD(P)-bd_dom_sf"/>
</dbReference>
<dbReference type="InterPro" id="IPR001227">
    <property type="entry name" value="Ac_transferase_dom_sf"/>
</dbReference>
<keyword evidence="3" id="KW-0808">Transferase</keyword>
<evidence type="ECO:0000256" key="8">
    <source>
        <dbReference type="PROSITE-ProRule" id="PRU01363"/>
    </source>
</evidence>
<protein>
    <submittedName>
        <fullName evidence="12">Related to polyketide synthase</fullName>
    </submittedName>
</protein>
<dbReference type="Pfam" id="PF02801">
    <property type="entry name" value="Ketoacyl-synt_C"/>
    <property type="match status" value="1"/>
</dbReference>
<dbReference type="InterPro" id="IPR013154">
    <property type="entry name" value="ADH-like_N"/>
</dbReference>
<dbReference type="FunFam" id="3.40.50.720:FF:000209">
    <property type="entry name" value="Polyketide synthase Pks12"/>
    <property type="match status" value="1"/>
</dbReference>
<dbReference type="SUPFAM" id="SSF53901">
    <property type="entry name" value="Thiolase-like"/>
    <property type="match status" value="1"/>
</dbReference>
<evidence type="ECO:0000259" key="9">
    <source>
        <dbReference type="PROSITE" id="PS50075"/>
    </source>
</evidence>
<evidence type="ECO:0000256" key="3">
    <source>
        <dbReference type="ARBA" id="ARBA00022679"/>
    </source>
</evidence>
<evidence type="ECO:0000313" key="13">
    <source>
        <dbReference type="Proteomes" id="UP000184330"/>
    </source>
</evidence>
<dbReference type="PANTHER" id="PTHR43775">
    <property type="entry name" value="FATTY ACID SYNTHASE"/>
    <property type="match status" value="1"/>
</dbReference>
<dbReference type="PROSITE" id="PS50075">
    <property type="entry name" value="CARRIER"/>
    <property type="match status" value="1"/>
</dbReference>
<dbReference type="EMBL" id="FJOG01000066">
    <property type="protein sequence ID" value="CZR69182.1"/>
    <property type="molecule type" value="Genomic_DNA"/>
</dbReference>
<dbReference type="Pfam" id="PF16197">
    <property type="entry name" value="KAsynt_C_assoc"/>
    <property type="match status" value="1"/>
</dbReference>
<evidence type="ECO:0000256" key="1">
    <source>
        <dbReference type="ARBA" id="ARBA00022450"/>
    </source>
</evidence>
<feature type="region of interest" description="N-terminal hotdog fold" evidence="8">
    <location>
        <begin position="981"/>
        <end position="1116"/>
    </location>
</feature>
<keyword evidence="2" id="KW-0597">Phosphoprotein</keyword>
<keyword evidence="4" id="KW-0521">NADP</keyword>
<dbReference type="InterPro" id="IPR014030">
    <property type="entry name" value="Ketoacyl_synth_N"/>
</dbReference>
<dbReference type="InterPro" id="IPR049900">
    <property type="entry name" value="PKS_mFAS_DH"/>
</dbReference>
<dbReference type="Gene3D" id="3.40.366.10">
    <property type="entry name" value="Malonyl-Coenzyme A Acyl Carrier Protein, domain 2"/>
    <property type="match status" value="1"/>
</dbReference>
<dbReference type="CDD" id="cd05195">
    <property type="entry name" value="enoyl_red"/>
    <property type="match status" value="1"/>
</dbReference>
<dbReference type="CDD" id="cd00833">
    <property type="entry name" value="PKS"/>
    <property type="match status" value="1"/>
</dbReference>
<evidence type="ECO:0000259" key="10">
    <source>
        <dbReference type="PROSITE" id="PS52004"/>
    </source>
</evidence>
<dbReference type="GO" id="GO:0004315">
    <property type="term" value="F:3-oxoacyl-[acyl-carrier-protein] synthase activity"/>
    <property type="evidence" value="ECO:0007669"/>
    <property type="project" value="InterPro"/>
</dbReference>
<evidence type="ECO:0000259" key="11">
    <source>
        <dbReference type="PROSITE" id="PS52019"/>
    </source>
</evidence>
<dbReference type="SMART" id="SM00826">
    <property type="entry name" value="PKS_DH"/>
    <property type="match status" value="1"/>
</dbReference>
<dbReference type="Pfam" id="PF00109">
    <property type="entry name" value="ketoacyl-synt"/>
    <property type="match status" value="1"/>
</dbReference>
<dbReference type="InterPro" id="IPR014031">
    <property type="entry name" value="Ketoacyl_synth_C"/>
</dbReference>
<dbReference type="Pfam" id="PF21089">
    <property type="entry name" value="PKS_DH_N"/>
    <property type="match status" value="1"/>
</dbReference>
<dbReference type="InterPro" id="IPR057326">
    <property type="entry name" value="KR_dom"/>
</dbReference>
<dbReference type="Proteomes" id="UP000184330">
    <property type="component" value="Unassembled WGS sequence"/>
</dbReference>
<sequence length="2581" mass="285430">MVQKTGRTLVGGQLDENVLEPIAVVGISLRFPEDAVSEETFWDMLLKQRCASTRYPKDRINIDGFYSSDPAKDNTMSSSRANFLSEDFRSFDAPFFSIPPSEAATMDPLQRGVLETTYRALENAGIPLETIKGSKTSVHVGSFTDDFNTMSWRDTQQIPKYSATGTSVAILSNRISWFFDLRGPSMSVDTACSSGLVALHLSCSDLWAGESSMGIVAGSNLILSPELNIAMSNMSFLSKDGKCYSFDKRANGYSRGEGFGVLILKRLSHAIRNGDTIRALVRSTGVNQDGYTGGGVTQPSKISQKDLIFDTYRKAGLDMSLTRFVEAHGTGTAIGDPIEARAIGESFYGYRSQSDPLIMGAVKPNIGHLEGASGIASIIKTIMVLEKATIPPNTNFESLNPKIDSEFFNLKFPLSCLPWPTQGPRRASVNSFGFGGTNAHAVIDDAYHYLHTRGLAGNHSTIESPPSQEMLAASTGDKPYTNGLLEIEESPQLLIWSAADEQGTHRLAQAYSKYFVTKGKRHNADILPDVVFSLNTRRTSLPWKAFVVVNSVKDLENLEELMVRELVASSTSKQNLGFIFTGQGAQWHGMGRELMAYPIFNNSIVQADETVKGLGCKWSIIEELTKDDTSSRVNEPEFSQTLSTAVQVGLVDLFRAIDVIPSTVVGHSSGEIAAAYCIGALSLQSTMRVAYYRGMLASKLMQTASSKYSMVSVGLSEEQIQLQMDKLALIGAFDPRKMSISCINSPKNVTLAGPEDQIDILTTHLEKENIFGRKLKVNVGYHSPQMQEIASQYLDKLHNLWPGSNWADTHMVSSVTGEIIPADILRTGQYWVRNMVSPVNFLGALMRSYNGSKEAHVTRKLDRSHLKRHFTHTWLEVGPHAALQGPLRDTLSALKKTGEVSYNSALIRNRSSTATFLNAVGWLYCKGHRINMSKLFLLTSKSQKKPKVLVDLPQYPFNHSVLYWEESRLNREFRFRQHTNHDLLGSRVQDWNSSEPRWTRVFRLDEVPWAEDHKIDGSILYPAAGMLAMALEATCQLMEMESRPVVGYEIKEAVFQAPLILSTTNDGTEMQICLHPRNDSTSSVTTWYGYRIYSYKTEEGWYEISRGEIRADFGLSKSEVDEGQETTQHLDLYQKALASCNGSIEAKKLYQELKNIGLDYGPSFQGLEQIRFNDDGEATATVSLSKWARGDEHNLSSTQCSIVHPATLDTMFQLVFIALSTANFAGMQTMVPTRIARLWISRTRAGPPFLGSVQAHANAQRTSKRSASASISVVAEHDRQLKIGVEGLVVTAISSTDAASKTEIEQKQLCYHMKWKPDLDTMDEMQILQYCQDQPPTDDGQQSIDTKLVALAFAAAALKELRDHDQQTPLRLVKFASWVQTQLDIDMAQTPAAFRKSRKAWIDDPDNLSYLFDTEHTAKTGKDKLLIKIGSHLPRVVLGEVKLLDLLHEDDSLLGEYIREDIESSRSFKELSCYLEALIHKHPDMNILEIGAGSGTYTRILHRTMAPQPASPLYTSYEFTEIDQSLLEQAKATFHQEINMKFHVLDIEKSPSSQSFKDGSYDIVILTTSKPSSEQGLQNARGLLKPGGKLVIIEKLSEDNLVKRLVVSLPGLIPEWWDTSHQLAQRPYQWESVLASNGFSGIDLVFSEPSEETHGQRVLISTAREEVSSPLHSSKTVVILEKDSELQMQLADTLKHELQRLGISIFELLTLKEATASTTIQGCHFILLSELESPILLNMSAEQLDALKMIVQAGRGVLWVTRGGGRNKPPPDYDLVQGLCRVIRQEHPTLSLVTLALDPTVDNHARTIAKVSHDLRIKSEIVEPEYVEKDGYLHIGRVVQAPVVNEHIFRTTNYPLRLQGFGEGVPLKISVRTPGLLDSIEFHEDSEPREPLGSDQVEIQVQAVGVNFKECLTVLGRIDTDRMPGECAGIISRVGKDCKELQIGDRVAIYTMDTYRSYARANAKWAVKIPDSMSFAQAASIPIAFGTAYYSLVQVARLQKGETILIHAAAGGTGQAAVQYALHLGAEIFATVGSIAKKRLLMEMYKIPEDHIFYSRDISFADGIKRITRSRGVDVVLNSLSGEALVATWECIAPYGRFVEIGRKDIDSHGNLPMFPFARNTSFTGVDLVSVILDRPALAQKMMQEIMQLLSVEQFRTIYPLMVYSISDLEQAFRSLQSGKSSGKLVVEITKEAMVPTCLKAGYSTTLDGNATYLIAGGLGGIGRSISRWLVDRGARNLLLLSRSGGEKSAKAQALLAELRSNGVHVEAPVCDITDFPSLRNVLERYKGIMPAVKGSIQASMVLRDTTFAKMSFKDWEESLKPKVQGSWNLHNALPKGMDFFILLSSASGIFGNPGQSNYAAGNTYQDGLANYRRSLGENATSLDLGLVLSEGVVAENSKIMDHLMREEIFLPLTQEDVLALLDFHTSQPSANAQSQVVTGLDLPAKILARGGEVHSSIYQPLFRHMHQIKYSGYSQTRNTEQASDYKSLFVAATSLEEAAHIAAEGLRKKLSKMLGIAEEKIELSHRVESYGVDSLVAVELRNWLAKEMGADLAVFEIVGGATLIGVGQTVAGKSQFLMIT</sequence>